<evidence type="ECO:0000313" key="2">
    <source>
        <dbReference type="EMBL" id="KAF9482059.1"/>
    </source>
</evidence>
<dbReference type="PANTHER" id="PTHR10622">
    <property type="entry name" value="HET DOMAIN-CONTAINING PROTEIN"/>
    <property type="match status" value="1"/>
</dbReference>
<protein>
    <recommendedName>
        <fullName evidence="1">Heterokaryon incompatibility domain-containing protein</fullName>
    </recommendedName>
</protein>
<dbReference type="InterPro" id="IPR010730">
    <property type="entry name" value="HET"/>
</dbReference>
<comment type="caution">
    <text evidence="2">The sequence shown here is derived from an EMBL/GenBank/DDBJ whole genome shotgun (WGS) entry which is preliminary data.</text>
</comment>
<evidence type="ECO:0000259" key="1">
    <source>
        <dbReference type="Pfam" id="PF06985"/>
    </source>
</evidence>
<evidence type="ECO:0000313" key="3">
    <source>
        <dbReference type="Proteomes" id="UP000807469"/>
    </source>
</evidence>
<dbReference type="Proteomes" id="UP000807469">
    <property type="component" value="Unassembled WGS sequence"/>
</dbReference>
<dbReference type="Pfam" id="PF06985">
    <property type="entry name" value="HET"/>
    <property type="match status" value="1"/>
</dbReference>
<feature type="domain" description="Heterokaryon incompatibility" evidence="1">
    <location>
        <begin position="194"/>
        <end position="286"/>
    </location>
</feature>
<dbReference type="AlphaFoldDB" id="A0A9P5Z6L9"/>
<name>A0A9P5Z6L9_9AGAR</name>
<accession>A0A9P5Z6L9</accession>
<sequence length="637" mass="71333">MDTQEQAFSKALLDLIVPIVQAVVDPKPGTDIYQRSVSREMVNLISALKHFVSSVAIGGSPSSSLETRIEIELDDSNGFCLDGLSEHAALHDGAMNQAGFLPATQTARGILSNKCFGDLRDRIFNRMPIRLLCFSQHGSRLQITLLERSAVLTHLESKMGKVLATTHPTWDLSEIAVEEDKDKIEKLVSSHARYAILSHTWLRSESGEVTYGDWIDGRLNSTDEGYQKLTNFCKTVWETHGLTLGWMDTVCINKESSSELDESIRSMYKWYERAAVCIIYLAATHTVSEIYLDPWFTRGWTLQELLAPTVVKFYTNNWKQFVEDSENDKPSSPGYHTELKISSVEIMEQIEKATTMSKHELAHIDYTPLSRRMQLAAPRIVTREEDTAYSLMGIFDVSIAIAYGEGGQRAFARLLREIMNTAPSSSEVFDLFNWAGYNVSSISTILPASPQQYLARSPSINLSMGKIKPMVPLTLTHAGIGIPVLLMPAVSMHSSFKFDPIGDYTSIVELSSYNSRIPSTYCLLDRTVSGYDGGPRLDGKVHQYTFAVLNVESDGHYIGIPKTCIAIPIQCLEKAGKVTGIGRFERIYTTEPVIFNLLQRTKSASHDEFLFVEMGPYVRFAQDKLGKHGMHLLFKYL</sequence>
<dbReference type="PANTHER" id="PTHR10622:SF10">
    <property type="entry name" value="HET DOMAIN-CONTAINING PROTEIN"/>
    <property type="match status" value="1"/>
</dbReference>
<proteinExistence type="predicted"/>
<organism evidence="2 3">
    <name type="scientific">Pholiota conissans</name>
    <dbReference type="NCBI Taxonomy" id="109636"/>
    <lineage>
        <taxon>Eukaryota</taxon>
        <taxon>Fungi</taxon>
        <taxon>Dikarya</taxon>
        <taxon>Basidiomycota</taxon>
        <taxon>Agaricomycotina</taxon>
        <taxon>Agaricomycetes</taxon>
        <taxon>Agaricomycetidae</taxon>
        <taxon>Agaricales</taxon>
        <taxon>Agaricineae</taxon>
        <taxon>Strophariaceae</taxon>
        <taxon>Pholiota</taxon>
    </lineage>
</organism>
<dbReference type="EMBL" id="MU155170">
    <property type="protein sequence ID" value="KAF9482059.1"/>
    <property type="molecule type" value="Genomic_DNA"/>
</dbReference>
<keyword evidence="3" id="KW-1185">Reference proteome</keyword>
<reference evidence="2" key="1">
    <citation type="submission" date="2020-11" db="EMBL/GenBank/DDBJ databases">
        <authorList>
            <consortium name="DOE Joint Genome Institute"/>
            <person name="Ahrendt S."/>
            <person name="Riley R."/>
            <person name="Andreopoulos W."/>
            <person name="Labutti K."/>
            <person name="Pangilinan J."/>
            <person name="Ruiz-Duenas F.J."/>
            <person name="Barrasa J.M."/>
            <person name="Sanchez-Garcia M."/>
            <person name="Camarero S."/>
            <person name="Miyauchi S."/>
            <person name="Serrano A."/>
            <person name="Linde D."/>
            <person name="Babiker R."/>
            <person name="Drula E."/>
            <person name="Ayuso-Fernandez I."/>
            <person name="Pacheco R."/>
            <person name="Padilla G."/>
            <person name="Ferreira P."/>
            <person name="Barriuso J."/>
            <person name="Kellner H."/>
            <person name="Castanera R."/>
            <person name="Alfaro M."/>
            <person name="Ramirez L."/>
            <person name="Pisabarro A.G."/>
            <person name="Kuo A."/>
            <person name="Tritt A."/>
            <person name="Lipzen A."/>
            <person name="He G."/>
            <person name="Yan M."/>
            <person name="Ng V."/>
            <person name="Cullen D."/>
            <person name="Martin F."/>
            <person name="Rosso M.-N."/>
            <person name="Henrissat B."/>
            <person name="Hibbett D."/>
            <person name="Martinez A.T."/>
            <person name="Grigoriev I.V."/>
        </authorList>
    </citation>
    <scope>NUCLEOTIDE SEQUENCE</scope>
    <source>
        <strain evidence="2">CIRM-BRFM 674</strain>
    </source>
</reference>
<gene>
    <name evidence="2" type="ORF">BDN70DRAFT_930328</name>
</gene>